<accession>A0A5B7K7E1</accession>
<dbReference type="Proteomes" id="UP000324222">
    <property type="component" value="Unassembled WGS sequence"/>
</dbReference>
<name>A0A5B7K7E1_PORTR</name>
<evidence type="ECO:0000256" key="1">
    <source>
        <dbReference type="SAM" id="MobiDB-lite"/>
    </source>
</evidence>
<protein>
    <submittedName>
        <fullName evidence="2">Uncharacterized protein</fullName>
    </submittedName>
</protein>
<feature type="region of interest" description="Disordered" evidence="1">
    <location>
        <begin position="90"/>
        <end position="124"/>
    </location>
</feature>
<proteinExistence type="predicted"/>
<keyword evidence="3" id="KW-1185">Reference proteome</keyword>
<evidence type="ECO:0000313" key="2">
    <source>
        <dbReference type="EMBL" id="MPD04911.1"/>
    </source>
</evidence>
<evidence type="ECO:0000313" key="3">
    <source>
        <dbReference type="Proteomes" id="UP000324222"/>
    </source>
</evidence>
<dbReference type="EMBL" id="VSRR010143472">
    <property type="protein sequence ID" value="MPD04911.1"/>
    <property type="molecule type" value="Genomic_DNA"/>
</dbReference>
<feature type="compositionally biased region" description="Low complexity" evidence="1">
    <location>
        <begin position="90"/>
        <end position="102"/>
    </location>
</feature>
<gene>
    <name evidence="2" type="ORF">E2C01_100624</name>
</gene>
<comment type="caution">
    <text evidence="2">The sequence shown here is derived from an EMBL/GenBank/DDBJ whole genome shotgun (WGS) entry which is preliminary data.</text>
</comment>
<sequence length="124" mass="13028">MIPSPAATVAASAGYHLHTDTPPRPQPQKRGSRIADPHTTPPPPSLPPAQAGRGQWHTSIVVTKSKEATICSLFGSTTVTTTRTSILSHDGTTWHPHHGTPTMAPDPGTLTYPAPHASPPPGRE</sequence>
<dbReference type="AlphaFoldDB" id="A0A5B7K7E1"/>
<organism evidence="2 3">
    <name type="scientific">Portunus trituberculatus</name>
    <name type="common">Swimming crab</name>
    <name type="synonym">Neptunus trituberculatus</name>
    <dbReference type="NCBI Taxonomy" id="210409"/>
    <lineage>
        <taxon>Eukaryota</taxon>
        <taxon>Metazoa</taxon>
        <taxon>Ecdysozoa</taxon>
        <taxon>Arthropoda</taxon>
        <taxon>Crustacea</taxon>
        <taxon>Multicrustacea</taxon>
        <taxon>Malacostraca</taxon>
        <taxon>Eumalacostraca</taxon>
        <taxon>Eucarida</taxon>
        <taxon>Decapoda</taxon>
        <taxon>Pleocyemata</taxon>
        <taxon>Brachyura</taxon>
        <taxon>Eubrachyura</taxon>
        <taxon>Portunoidea</taxon>
        <taxon>Portunidae</taxon>
        <taxon>Portuninae</taxon>
        <taxon>Portunus</taxon>
    </lineage>
</organism>
<feature type="region of interest" description="Disordered" evidence="1">
    <location>
        <begin position="1"/>
        <end position="56"/>
    </location>
</feature>
<reference evidence="2 3" key="1">
    <citation type="submission" date="2019-05" db="EMBL/GenBank/DDBJ databases">
        <title>Another draft genome of Portunus trituberculatus and its Hox gene families provides insights of decapod evolution.</title>
        <authorList>
            <person name="Jeong J.-H."/>
            <person name="Song I."/>
            <person name="Kim S."/>
            <person name="Choi T."/>
            <person name="Kim D."/>
            <person name="Ryu S."/>
            <person name="Kim W."/>
        </authorList>
    </citation>
    <scope>NUCLEOTIDE SEQUENCE [LARGE SCALE GENOMIC DNA]</scope>
    <source>
        <tissue evidence="2">Muscle</tissue>
    </source>
</reference>